<keyword evidence="4 13" id="KW-0396">Initiation factor</keyword>
<dbReference type="InterPro" id="IPR051960">
    <property type="entry name" value="eIF2B_gamma"/>
</dbReference>
<evidence type="ECO:0000256" key="2">
    <source>
        <dbReference type="ARBA" id="ARBA00007878"/>
    </source>
</evidence>
<evidence type="ECO:0000256" key="5">
    <source>
        <dbReference type="ARBA" id="ARBA00022917"/>
    </source>
</evidence>
<accession>A0A0M0JQK9</accession>
<evidence type="ECO:0000313" key="14">
    <source>
        <dbReference type="Proteomes" id="UP000037460"/>
    </source>
</evidence>
<dbReference type="AlphaFoldDB" id="A0A0M0JQK9"/>
<gene>
    <name evidence="13" type="ORF">Ctob_011264</name>
</gene>
<dbReference type="PANTHER" id="PTHR45989:SF1">
    <property type="entry name" value="TRANSLATION INITIATION FACTOR EIF-2B SUBUNIT GAMMA"/>
    <property type="match status" value="1"/>
</dbReference>
<evidence type="ECO:0000256" key="4">
    <source>
        <dbReference type="ARBA" id="ARBA00022540"/>
    </source>
</evidence>
<evidence type="ECO:0000256" key="7">
    <source>
        <dbReference type="ARBA" id="ARBA00044229"/>
    </source>
</evidence>
<organism evidence="13 14">
    <name type="scientific">Chrysochromulina tobinii</name>
    <dbReference type="NCBI Taxonomy" id="1460289"/>
    <lineage>
        <taxon>Eukaryota</taxon>
        <taxon>Haptista</taxon>
        <taxon>Haptophyta</taxon>
        <taxon>Prymnesiophyceae</taxon>
        <taxon>Prymnesiales</taxon>
        <taxon>Chrysochromulinaceae</taxon>
        <taxon>Chrysochromulina</taxon>
    </lineage>
</organism>
<dbReference type="InterPro" id="IPR029044">
    <property type="entry name" value="Nucleotide-diphossugar_trans"/>
</dbReference>
<name>A0A0M0JQK9_9EUKA</name>
<comment type="subcellular location">
    <subcellularLocation>
        <location evidence="1">Cytoplasm</location>
        <location evidence="1">Cytosol</location>
    </subcellularLocation>
</comment>
<protein>
    <recommendedName>
        <fullName evidence="6">Translation initiation factor eIF2B subunit gamma</fullName>
    </recommendedName>
    <alternativeName>
        <fullName evidence="7">eIF2B GDP-GTP exchange factor subunit gamma</fullName>
    </alternativeName>
</protein>
<dbReference type="GO" id="GO:0005851">
    <property type="term" value="C:eukaryotic translation initiation factor 2B complex"/>
    <property type="evidence" value="ECO:0007669"/>
    <property type="project" value="TreeGrafter"/>
</dbReference>
<dbReference type="GO" id="GO:0003743">
    <property type="term" value="F:translation initiation factor activity"/>
    <property type="evidence" value="ECO:0007669"/>
    <property type="project" value="UniProtKB-KW"/>
</dbReference>
<evidence type="ECO:0000259" key="11">
    <source>
        <dbReference type="Pfam" id="PF00483"/>
    </source>
</evidence>
<evidence type="ECO:0000256" key="10">
    <source>
        <dbReference type="SAM" id="MobiDB-lite"/>
    </source>
</evidence>
<dbReference type="InterPro" id="IPR056764">
    <property type="entry name" value="LbH_EIF2B3/5"/>
</dbReference>
<keyword evidence="14" id="KW-1185">Reference proteome</keyword>
<feature type="domain" description="EIF2B subunit epsilon/gamma LbH" evidence="12">
    <location>
        <begin position="401"/>
        <end position="481"/>
    </location>
</feature>
<dbReference type="GO" id="GO:0005085">
    <property type="term" value="F:guanyl-nucleotide exchange factor activity"/>
    <property type="evidence" value="ECO:0007669"/>
    <property type="project" value="TreeGrafter"/>
</dbReference>
<dbReference type="PANTHER" id="PTHR45989">
    <property type="entry name" value="TRANSLATION INITIATION FACTOR EIF-2B SUBUNIT GAMMA"/>
    <property type="match status" value="1"/>
</dbReference>
<dbReference type="GO" id="GO:0005829">
    <property type="term" value="C:cytosol"/>
    <property type="evidence" value="ECO:0007669"/>
    <property type="project" value="UniProtKB-SubCell"/>
</dbReference>
<dbReference type="OrthoDB" id="10250549at2759"/>
<evidence type="ECO:0000256" key="6">
    <source>
        <dbReference type="ARBA" id="ARBA00044196"/>
    </source>
</evidence>
<comment type="caution">
    <text evidence="13">The sequence shown here is derived from an EMBL/GenBank/DDBJ whole genome shotgun (WGS) entry which is preliminary data.</text>
</comment>
<proteinExistence type="inferred from homology"/>
<dbReference type="CDD" id="cd04652">
    <property type="entry name" value="LbH_eIF2B_gamma_C"/>
    <property type="match status" value="1"/>
</dbReference>
<feature type="domain" description="Nucleotidyl transferase" evidence="11">
    <location>
        <begin position="9"/>
        <end position="155"/>
    </location>
</feature>
<dbReference type="Gene3D" id="3.90.550.10">
    <property type="entry name" value="Spore Coat Polysaccharide Biosynthesis Protein SpsA, Chain A"/>
    <property type="match status" value="1"/>
</dbReference>
<keyword evidence="5" id="KW-0648">Protein biosynthesis</keyword>
<comment type="subunit">
    <text evidence="9">Component of the translation initiation factor 2B (eIF2B) complex which is a heterodecamer of two sets of five different subunits: alpha, beta, gamma, delta and epsilon. Subunits alpha, beta and delta comprise a regulatory subcomplex and subunits epsilon and gamma comprise a catalytic subcomplex. Within the complex, the hexameric regulatory complex resides at the center, with the two heterodimeric catalytic subcomplexes bound on opposite sides.</text>
</comment>
<feature type="compositionally biased region" description="Low complexity" evidence="10">
    <location>
        <begin position="279"/>
        <end position="290"/>
    </location>
</feature>
<dbReference type="EMBL" id="JWZX01002558">
    <property type="protein sequence ID" value="KOO28528.1"/>
    <property type="molecule type" value="Genomic_DNA"/>
</dbReference>
<comment type="function">
    <text evidence="8">Acts as a component of the translation initiation factor 2B (eIF2B) complex, which catalyzes the exchange of GDP for GTP on the eukaryotic initiation factor 2 (eIF2) complex gamma subunit. Its guanine nucleotide exchange factor activity is repressed when bound to eIF2 complex phosphorylated on the alpha subunit, thereby limiting the amount of methionyl-initiator methionine tRNA available to the ribosome and consequently global translation is repressed.</text>
</comment>
<dbReference type="SUPFAM" id="SSF53448">
    <property type="entry name" value="Nucleotide-diphospho-sugar transferases"/>
    <property type="match status" value="1"/>
</dbReference>
<dbReference type="Gene3D" id="2.160.10.10">
    <property type="entry name" value="Hexapeptide repeat proteins"/>
    <property type="match status" value="1"/>
</dbReference>
<evidence type="ECO:0000313" key="13">
    <source>
        <dbReference type="EMBL" id="KOO28528.1"/>
    </source>
</evidence>
<evidence type="ECO:0000256" key="1">
    <source>
        <dbReference type="ARBA" id="ARBA00004514"/>
    </source>
</evidence>
<comment type="similarity">
    <text evidence="2">Belongs to the eIF-2B gamma/epsilon subunits family.</text>
</comment>
<sequence>MPPRPEFQAVILAAVADGDTLAPLTNSLPLGLLPVANRPLLSYQLELLTRSHSFKQVLVLTVERWLSQLATWVSESYKGPLQVELLVVPDRAGSADALRHVRAHIVTDFVLIAGDVITDVPFQRMADLHRLQGAAMTALYRESAPREAGVAKKAKDLDGIDFVGVDERGQRLLSVEAAADCEGGVVSVSQSLLRAYPHVTLRTDLIDAHVYIFAPWVLDVLELKEHFVSAKFELVPYLVRKQFLSKANLSKAKLAAARRASGAADGAVDSVASGGGGAPTATGSGPPAVTRAPSDVACTKGGGAGSGAVGGGGAVGSASAFAMAAGEATRRQLDHDDFRCCCYIMPHDAAVYCLRVSSLKEYVQANLDVSRESRVTHYEKAEASEGTVVKEGNFVHKSRDRDSTLGEAVEVAGRTAIKKSSIGPHCRIGMNVKITNCVLMDHVVIGDKVSMSNSVVCSNSEVREGASLKDVQVAAGVTVEAGANHKGESITEEMDTEED</sequence>
<evidence type="ECO:0000256" key="3">
    <source>
        <dbReference type="ARBA" id="ARBA00022490"/>
    </source>
</evidence>
<dbReference type="InterPro" id="IPR005835">
    <property type="entry name" value="NTP_transferase_dom"/>
</dbReference>
<evidence type="ECO:0000256" key="9">
    <source>
        <dbReference type="ARBA" id="ARBA00046432"/>
    </source>
</evidence>
<reference evidence="14" key="1">
    <citation type="journal article" date="2015" name="PLoS Genet.">
        <title>Genome Sequence and Transcriptome Analyses of Chrysochromulina tobin: Metabolic Tools for Enhanced Algal Fitness in the Prominent Order Prymnesiales (Haptophyceae).</title>
        <authorList>
            <person name="Hovde B.T."/>
            <person name="Deodato C.R."/>
            <person name="Hunsperger H.M."/>
            <person name="Ryken S.A."/>
            <person name="Yost W."/>
            <person name="Jha R.K."/>
            <person name="Patterson J."/>
            <person name="Monnat R.J. Jr."/>
            <person name="Barlow S.B."/>
            <person name="Starkenburg S.R."/>
            <person name="Cattolico R.A."/>
        </authorList>
    </citation>
    <scope>NUCLEOTIDE SEQUENCE</scope>
    <source>
        <strain evidence="14">CCMP291</strain>
    </source>
</reference>
<feature type="region of interest" description="Disordered" evidence="10">
    <location>
        <begin position="274"/>
        <end position="296"/>
    </location>
</feature>
<evidence type="ECO:0000256" key="8">
    <source>
        <dbReference type="ARBA" id="ARBA00045373"/>
    </source>
</evidence>
<dbReference type="Pfam" id="PF25084">
    <property type="entry name" value="LbH_EIF2B"/>
    <property type="match status" value="1"/>
</dbReference>
<keyword evidence="3" id="KW-0963">Cytoplasm</keyword>
<dbReference type="Pfam" id="PF00483">
    <property type="entry name" value="NTP_transferase"/>
    <property type="match status" value="1"/>
</dbReference>
<dbReference type="GO" id="GO:0002183">
    <property type="term" value="P:cytoplasmic translational initiation"/>
    <property type="evidence" value="ECO:0007669"/>
    <property type="project" value="TreeGrafter"/>
</dbReference>
<dbReference type="Proteomes" id="UP000037460">
    <property type="component" value="Unassembled WGS sequence"/>
</dbReference>
<evidence type="ECO:0000259" key="12">
    <source>
        <dbReference type="Pfam" id="PF25084"/>
    </source>
</evidence>